<gene>
    <name evidence="5" type="ORF">GR167_08210</name>
</gene>
<dbReference type="PRINTS" id="PR01032">
    <property type="entry name" value="PHAGEIV"/>
</dbReference>
<comment type="similarity">
    <text evidence="1">Belongs to the bacterial secretin family.</text>
</comment>
<dbReference type="EMBL" id="WWEN01000003">
    <property type="protein sequence ID" value="MYM55285.1"/>
    <property type="molecule type" value="Genomic_DNA"/>
</dbReference>
<dbReference type="InterPro" id="IPR032789">
    <property type="entry name" value="T2SS-T3SS_pil_N"/>
</dbReference>
<dbReference type="PANTHER" id="PTHR30332">
    <property type="entry name" value="PROBABLE GENERAL SECRETION PATHWAY PROTEIN D"/>
    <property type="match status" value="1"/>
</dbReference>
<feature type="chain" id="PRO_5026655128" evidence="2">
    <location>
        <begin position="34"/>
        <end position="476"/>
    </location>
</feature>
<feature type="domain" description="Pilus formation protein N-terminal" evidence="4">
    <location>
        <begin position="47"/>
        <end position="114"/>
    </location>
</feature>
<keyword evidence="2" id="KW-0732">Signal</keyword>
<evidence type="ECO:0000259" key="4">
    <source>
        <dbReference type="Pfam" id="PF13629"/>
    </source>
</evidence>
<dbReference type="GO" id="GO:0009306">
    <property type="term" value="P:protein secretion"/>
    <property type="evidence" value="ECO:0007669"/>
    <property type="project" value="InterPro"/>
</dbReference>
<evidence type="ECO:0000256" key="1">
    <source>
        <dbReference type="RuleBase" id="RU004003"/>
    </source>
</evidence>
<dbReference type="Pfam" id="PF13629">
    <property type="entry name" value="T2SS-T3SS_pil_N"/>
    <property type="match status" value="1"/>
</dbReference>
<evidence type="ECO:0000313" key="5">
    <source>
        <dbReference type="EMBL" id="MYM55285.1"/>
    </source>
</evidence>
<feature type="domain" description="Type II/III secretion system secretin-like" evidence="3">
    <location>
        <begin position="250"/>
        <end position="410"/>
    </location>
</feature>
<comment type="caution">
    <text evidence="5">The sequence shown here is derived from an EMBL/GenBank/DDBJ whole genome shotgun (WGS) entry which is preliminary data.</text>
</comment>
<evidence type="ECO:0000313" key="6">
    <source>
        <dbReference type="Proteomes" id="UP000479043"/>
    </source>
</evidence>
<sequence length="476" mass="51453">MNRLIYKFQRSGVFAVLGLAFVLAAALAVPASAQTRDITIGDGVVSKIEIAPSTTLTVRTNKPYADILIGDTSIIDAFPLTDSSLYIQARQNGLTNVTLYDSNKKLLEVLSVLVRTDFSELERAISRAVPSAQVDVLNVNNRIRLSGQVKNNVDERRVLEIASQFSSDPIVNALQVKSAQQVELDVRILEVERNSGRNLGVDLTGTRSDGSQAFTTNYGQSAIPAGAPFGSVVGQLLEVSGFRIDTVINALESKGLARRLANPKLVTTSGIEANFVVGGEVPIPEATINENGTAISGTDYREYGVRLNFVPQVLDDELISLRISPEVSDIDPSVTVNGQPAFISRKAETTVSLRNGQSFAIAGLLQANNARTTDQVPWLGQVPILGALFSSRGFQKRETDLVILVTPRLVQPVGPNKPLASPLDDARSSNDVELFLLGMLEVNRNLLRRFRDGTGVAGPYGHMIDLEFEDGVIKKK</sequence>
<feature type="signal peptide" evidence="2">
    <location>
        <begin position="1"/>
        <end position="33"/>
    </location>
</feature>
<dbReference type="InterPro" id="IPR004846">
    <property type="entry name" value="T2SS/T3SS_dom"/>
</dbReference>
<name>A0A6L8LHK2_9RHOB</name>
<evidence type="ECO:0000259" key="3">
    <source>
        <dbReference type="Pfam" id="PF00263"/>
    </source>
</evidence>
<dbReference type="PANTHER" id="PTHR30332:SF17">
    <property type="entry name" value="TYPE IV PILIATION SYSTEM PROTEIN DR_0774-RELATED"/>
    <property type="match status" value="1"/>
</dbReference>
<dbReference type="PRINTS" id="PR00811">
    <property type="entry name" value="BCTERIALGSPD"/>
</dbReference>
<evidence type="ECO:0000256" key="2">
    <source>
        <dbReference type="SAM" id="SignalP"/>
    </source>
</evidence>
<dbReference type="InterPro" id="IPR001775">
    <property type="entry name" value="GspD/PilQ"/>
</dbReference>
<protein>
    <submittedName>
        <fullName evidence="5">Type II and III secretion system protein family protein</fullName>
    </submittedName>
</protein>
<reference evidence="5 6" key="1">
    <citation type="submission" date="2020-01" db="EMBL/GenBank/DDBJ databases">
        <authorList>
            <person name="Chen S."/>
        </authorList>
    </citation>
    <scope>NUCLEOTIDE SEQUENCE [LARGE SCALE GENOMIC DNA]</scope>
    <source>
        <strain evidence="5 6">GS-10</strain>
    </source>
</reference>
<dbReference type="GO" id="GO:0015627">
    <property type="term" value="C:type II protein secretion system complex"/>
    <property type="evidence" value="ECO:0007669"/>
    <property type="project" value="TreeGrafter"/>
</dbReference>
<dbReference type="InterPro" id="IPR050810">
    <property type="entry name" value="Bact_Secretion_Sys_Channel"/>
</dbReference>
<dbReference type="RefSeq" id="WP_160972985.1">
    <property type="nucleotide sequence ID" value="NZ_WWEN01000003.1"/>
</dbReference>
<organism evidence="5 6">
    <name type="scientific">Thalassovita mangrovi</name>
    <dbReference type="NCBI Taxonomy" id="2692236"/>
    <lineage>
        <taxon>Bacteria</taxon>
        <taxon>Pseudomonadati</taxon>
        <taxon>Pseudomonadota</taxon>
        <taxon>Alphaproteobacteria</taxon>
        <taxon>Rhodobacterales</taxon>
        <taxon>Roseobacteraceae</taxon>
        <taxon>Thalassovita</taxon>
    </lineage>
</organism>
<dbReference type="Pfam" id="PF00263">
    <property type="entry name" value="Secretin"/>
    <property type="match status" value="1"/>
</dbReference>
<keyword evidence="6" id="KW-1185">Reference proteome</keyword>
<accession>A0A6L8LHK2</accession>
<proteinExistence type="inferred from homology"/>
<dbReference type="AlphaFoldDB" id="A0A6L8LHK2"/>
<dbReference type="Proteomes" id="UP000479043">
    <property type="component" value="Unassembled WGS sequence"/>
</dbReference>